<gene>
    <name evidence="5" type="ORF">Agub_g13167</name>
</gene>
<reference evidence="5 6" key="1">
    <citation type="journal article" date="2021" name="Sci. Rep.">
        <title>Genome sequencing of the multicellular alga Astrephomene provides insights into convergent evolution of germ-soma differentiation.</title>
        <authorList>
            <person name="Yamashita S."/>
            <person name="Yamamoto K."/>
            <person name="Matsuzaki R."/>
            <person name="Suzuki S."/>
            <person name="Yamaguchi H."/>
            <person name="Hirooka S."/>
            <person name="Minakuchi Y."/>
            <person name="Miyagishima S."/>
            <person name="Kawachi M."/>
            <person name="Toyoda A."/>
            <person name="Nozaki H."/>
        </authorList>
    </citation>
    <scope>NUCLEOTIDE SEQUENCE [LARGE SCALE GENOMIC DNA]</scope>
    <source>
        <strain evidence="5 6">NIES-4017</strain>
    </source>
</reference>
<name>A0AAD3DZU8_9CHLO</name>
<dbReference type="Gene3D" id="2.120.10.80">
    <property type="entry name" value="Kelch-type beta propeller"/>
    <property type="match status" value="2"/>
</dbReference>
<feature type="compositionally biased region" description="Low complexity" evidence="4">
    <location>
        <begin position="674"/>
        <end position="694"/>
    </location>
</feature>
<feature type="non-terminal residue" evidence="5">
    <location>
        <position position="1"/>
    </location>
</feature>
<feature type="region of interest" description="Disordered" evidence="4">
    <location>
        <begin position="419"/>
        <end position="463"/>
    </location>
</feature>
<dbReference type="SUPFAM" id="SSF117281">
    <property type="entry name" value="Kelch motif"/>
    <property type="match status" value="1"/>
</dbReference>
<sequence length="747" mass="77865">MSEHTKSSSSCLTDMALCFEEHLIFTAGRQQLGPARASLGGDISVRTINSTGTHMSGNEGNSSGGQDALPASLFFHYPLCRGNVPPARWAHAAAVVDGVLWVYGGVGNSVLDDLCALDADTLSWRVVSTHAARAKDRPEKMLGHAAAAIGSKIWIFGGQQGRKFLRTLYCFDTETCTWTRRDTDSLPPARAGHAMVTVHGSVVYLFGGQGKRLYNDLYKLDPATGTFAEVEASGKPPTPRRGHSMVWDGKDYLVCFGGINASSTDAQLTVFSLSRGAWFTPQAFGPAPSARTQHTAQLLSPGVILIFGGCNSSGTFFNDTVLLDTRTFTWHKPTLLNTAPAPRYHHTCCVVNGRTVIYGGINSKQTFDGVVIVESKFMSDISSVAEELLRMSADASSAPASMFMPTSNAPAGLATAPRMLSSLVGPPGPAPSASSAQSLGGTQTAQSAQGPTQPGQGGAGAGAGAAEQLFAGNSSKSLDAVKVQLTDLLLRRNLEEQQLHTAKKAETTESLLCKEREAREAAVKELLQCKLLLSEAEADKSAAQQQLQEVLGKANREAAALAGLRSQLEALQAKLASREEELQEARLLQDGLVKELGIMASRYSRLAVDIQEGGSGGAEHTTRHSQQPTTGITISSGISGIGGSGTTNRSSLGSMLASQTVRLSAPTPGSMAVAGGARNNNNGNGNNGSNNTEATGGVVEAAVQPSGSYSVPLPEPSVRTMLTSGVGVPALSASCTASELNSSSGGG</sequence>
<dbReference type="EMBL" id="BMAR01000042">
    <property type="protein sequence ID" value="GFR50878.1"/>
    <property type="molecule type" value="Genomic_DNA"/>
</dbReference>
<comment type="caution">
    <text evidence="5">The sequence shown here is derived from an EMBL/GenBank/DDBJ whole genome shotgun (WGS) entry which is preliminary data.</text>
</comment>
<dbReference type="Proteomes" id="UP001054857">
    <property type="component" value="Unassembled WGS sequence"/>
</dbReference>
<keyword evidence="3" id="KW-0175">Coiled coil</keyword>
<dbReference type="PANTHER" id="PTHR46647">
    <property type="entry name" value="RAB9 EFFECTOR PROTEIN WITH KELCH MOTIFS"/>
    <property type="match status" value="1"/>
</dbReference>
<evidence type="ECO:0000313" key="5">
    <source>
        <dbReference type="EMBL" id="GFR50878.1"/>
    </source>
</evidence>
<protein>
    <submittedName>
        <fullName evidence="5">Uncharacterized protein</fullName>
    </submittedName>
</protein>
<organism evidence="5 6">
    <name type="scientific">Astrephomene gubernaculifera</name>
    <dbReference type="NCBI Taxonomy" id="47775"/>
    <lineage>
        <taxon>Eukaryota</taxon>
        <taxon>Viridiplantae</taxon>
        <taxon>Chlorophyta</taxon>
        <taxon>core chlorophytes</taxon>
        <taxon>Chlorophyceae</taxon>
        <taxon>CS clade</taxon>
        <taxon>Chlamydomonadales</taxon>
        <taxon>Astrephomenaceae</taxon>
        <taxon>Astrephomene</taxon>
    </lineage>
</organism>
<evidence type="ECO:0000256" key="4">
    <source>
        <dbReference type="SAM" id="MobiDB-lite"/>
    </source>
</evidence>
<feature type="compositionally biased region" description="Low complexity" evidence="4">
    <location>
        <begin position="420"/>
        <end position="454"/>
    </location>
</feature>
<proteinExistence type="predicted"/>
<evidence type="ECO:0000256" key="3">
    <source>
        <dbReference type="SAM" id="Coils"/>
    </source>
</evidence>
<dbReference type="PANTHER" id="PTHR46647:SF1">
    <property type="entry name" value="RAB9 EFFECTOR PROTEIN WITH KELCH MOTIFS"/>
    <property type="match status" value="1"/>
</dbReference>
<dbReference type="InterPro" id="IPR052124">
    <property type="entry name" value="Rab9_kelch_effector"/>
</dbReference>
<feature type="compositionally biased region" description="Low complexity" evidence="4">
    <location>
        <begin position="629"/>
        <end position="638"/>
    </location>
</feature>
<dbReference type="InterPro" id="IPR011043">
    <property type="entry name" value="Gal_Oxase/kelch_b-propeller"/>
</dbReference>
<dbReference type="InterPro" id="IPR015915">
    <property type="entry name" value="Kelch-typ_b-propeller"/>
</dbReference>
<evidence type="ECO:0000256" key="2">
    <source>
        <dbReference type="ARBA" id="ARBA00022737"/>
    </source>
</evidence>
<dbReference type="SUPFAM" id="SSF50965">
    <property type="entry name" value="Galactose oxidase, central domain"/>
    <property type="match status" value="1"/>
</dbReference>
<evidence type="ECO:0000256" key="1">
    <source>
        <dbReference type="ARBA" id="ARBA00022441"/>
    </source>
</evidence>
<accession>A0AAD3DZU8</accession>
<feature type="region of interest" description="Disordered" evidence="4">
    <location>
        <begin position="613"/>
        <end position="651"/>
    </location>
</feature>
<dbReference type="SMART" id="SM00612">
    <property type="entry name" value="Kelch"/>
    <property type="match status" value="2"/>
</dbReference>
<keyword evidence="1" id="KW-0880">Kelch repeat</keyword>
<keyword evidence="2" id="KW-0677">Repeat</keyword>
<dbReference type="InterPro" id="IPR006652">
    <property type="entry name" value="Kelch_1"/>
</dbReference>
<keyword evidence="6" id="KW-1185">Reference proteome</keyword>
<dbReference type="AlphaFoldDB" id="A0AAD3DZU8"/>
<feature type="coiled-coil region" evidence="3">
    <location>
        <begin position="533"/>
        <end position="588"/>
    </location>
</feature>
<feature type="region of interest" description="Disordered" evidence="4">
    <location>
        <begin position="666"/>
        <end position="694"/>
    </location>
</feature>
<evidence type="ECO:0000313" key="6">
    <source>
        <dbReference type="Proteomes" id="UP001054857"/>
    </source>
</evidence>
<dbReference type="Pfam" id="PF24681">
    <property type="entry name" value="Kelch_KLHDC2_KLHL20_DRC7"/>
    <property type="match status" value="1"/>
</dbReference>